<evidence type="ECO:0000256" key="3">
    <source>
        <dbReference type="ARBA" id="ARBA00022525"/>
    </source>
</evidence>
<dbReference type="InterPro" id="IPR005528">
    <property type="entry name" value="ChpA-H"/>
</dbReference>
<sequence length="81" mass="7594">MIRVAKAAALTAVGSALVLGGAGTASATEGAQAQGAALGSPGIISGNVVQVPVHVPVNVCGNSVSVIGALNPAFGNACVNK</sequence>
<evidence type="ECO:0000256" key="1">
    <source>
        <dbReference type="ARBA" id="ARBA00004191"/>
    </source>
</evidence>
<name>A0ABN3IIX4_9ACTN</name>
<evidence type="ECO:0000256" key="8">
    <source>
        <dbReference type="SAM" id="SignalP"/>
    </source>
</evidence>
<accession>A0ABN3IIX4</accession>
<keyword evidence="5" id="KW-0130">Cell adhesion</keyword>
<feature type="domain" description="Chaplin" evidence="9">
    <location>
        <begin position="40"/>
        <end position="80"/>
    </location>
</feature>
<proteinExistence type="predicted"/>
<feature type="chain" id="PRO_5045118529" description="Chaplin domain-containing protein" evidence="8">
    <location>
        <begin position="28"/>
        <end position="81"/>
    </location>
</feature>
<evidence type="ECO:0000256" key="6">
    <source>
        <dbReference type="ARBA" id="ARBA00023087"/>
    </source>
</evidence>
<dbReference type="Pfam" id="PF03777">
    <property type="entry name" value="ChpA-C"/>
    <property type="match status" value="1"/>
</dbReference>
<evidence type="ECO:0000256" key="7">
    <source>
        <dbReference type="PROSITE-ProRule" id="PRU01232"/>
    </source>
</evidence>
<organism evidence="10 11">
    <name type="scientific">Streptomyces glaucosporus</name>
    <dbReference type="NCBI Taxonomy" id="284044"/>
    <lineage>
        <taxon>Bacteria</taxon>
        <taxon>Bacillati</taxon>
        <taxon>Actinomycetota</taxon>
        <taxon>Actinomycetes</taxon>
        <taxon>Kitasatosporales</taxon>
        <taxon>Streptomycetaceae</taxon>
        <taxon>Streptomyces</taxon>
    </lineage>
</organism>
<comment type="subcellular location">
    <subcellularLocation>
        <location evidence="1">Secreted</location>
        <location evidence="1">Cell wall</location>
    </subcellularLocation>
</comment>
<keyword evidence="11" id="KW-1185">Reference proteome</keyword>
<dbReference type="EMBL" id="BAAATJ010000018">
    <property type="protein sequence ID" value="GAA2406109.1"/>
    <property type="molecule type" value="Genomic_DNA"/>
</dbReference>
<protein>
    <recommendedName>
        <fullName evidence="9">Chaplin domain-containing protein</fullName>
    </recommendedName>
</protein>
<gene>
    <name evidence="10" type="ORF">GCM10010420_37520</name>
</gene>
<evidence type="ECO:0000256" key="4">
    <source>
        <dbReference type="ARBA" id="ARBA00022729"/>
    </source>
</evidence>
<reference evidence="10 11" key="1">
    <citation type="journal article" date="2019" name="Int. J. Syst. Evol. Microbiol.">
        <title>The Global Catalogue of Microorganisms (GCM) 10K type strain sequencing project: providing services to taxonomists for standard genome sequencing and annotation.</title>
        <authorList>
            <consortium name="The Broad Institute Genomics Platform"/>
            <consortium name="The Broad Institute Genome Sequencing Center for Infectious Disease"/>
            <person name="Wu L."/>
            <person name="Ma J."/>
        </authorList>
    </citation>
    <scope>NUCLEOTIDE SEQUENCE [LARGE SCALE GENOMIC DNA]</scope>
    <source>
        <strain evidence="10 11">JCM 6921</strain>
    </source>
</reference>
<keyword evidence="2" id="KW-0134">Cell wall</keyword>
<evidence type="ECO:0000256" key="5">
    <source>
        <dbReference type="ARBA" id="ARBA00022889"/>
    </source>
</evidence>
<dbReference type="Proteomes" id="UP001500058">
    <property type="component" value="Unassembled WGS sequence"/>
</dbReference>
<comment type="caution">
    <text evidence="10">The sequence shown here is derived from an EMBL/GenBank/DDBJ whole genome shotgun (WGS) entry which is preliminary data.</text>
</comment>
<keyword evidence="3" id="KW-0964">Secreted</keyword>
<evidence type="ECO:0000313" key="10">
    <source>
        <dbReference type="EMBL" id="GAA2406109.1"/>
    </source>
</evidence>
<feature type="signal peptide" evidence="8">
    <location>
        <begin position="1"/>
        <end position="27"/>
    </location>
</feature>
<keyword evidence="6 7" id="KW-0034">Amyloid</keyword>
<evidence type="ECO:0000259" key="9">
    <source>
        <dbReference type="PROSITE" id="PS51884"/>
    </source>
</evidence>
<evidence type="ECO:0000313" key="11">
    <source>
        <dbReference type="Proteomes" id="UP001500058"/>
    </source>
</evidence>
<evidence type="ECO:0000256" key="2">
    <source>
        <dbReference type="ARBA" id="ARBA00022512"/>
    </source>
</evidence>
<dbReference type="RefSeq" id="WP_344632213.1">
    <property type="nucleotide sequence ID" value="NZ_BAAATJ010000018.1"/>
</dbReference>
<keyword evidence="4 8" id="KW-0732">Signal</keyword>
<dbReference type="PROSITE" id="PS51884">
    <property type="entry name" value="CHAPLIN"/>
    <property type="match status" value="1"/>
</dbReference>